<organism evidence="1 2">
    <name type="scientific">Rhodothalassium salexigens DSM 2132</name>
    <dbReference type="NCBI Taxonomy" id="1188247"/>
    <lineage>
        <taxon>Bacteria</taxon>
        <taxon>Pseudomonadati</taxon>
        <taxon>Pseudomonadota</taxon>
        <taxon>Alphaproteobacteria</taxon>
        <taxon>Rhodothalassiales</taxon>
        <taxon>Rhodothalassiaceae</taxon>
        <taxon>Rhodothalassium</taxon>
    </lineage>
</organism>
<gene>
    <name evidence="1" type="ORF">EV659_102324</name>
</gene>
<dbReference type="InParanoid" id="A0A4R2PUT0"/>
<protein>
    <submittedName>
        <fullName evidence="1">Uncharacterized protein DUF2155</fullName>
    </submittedName>
</protein>
<dbReference type="EMBL" id="SLXO01000002">
    <property type="protein sequence ID" value="TCP37915.1"/>
    <property type="molecule type" value="Genomic_DNA"/>
</dbReference>
<keyword evidence="2" id="KW-1185">Reference proteome</keyword>
<dbReference type="InterPro" id="IPR019225">
    <property type="entry name" value="DUF2155"/>
</dbReference>
<evidence type="ECO:0000313" key="1">
    <source>
        <dbReference type="EMBL" id="TCP37915.1"/>
    </source>
</evidence>
<sequence>MAVPPATRLAALKPAQGAPARRPRRGLVALGLVALGSLGALGAGLWPPASALAQSVSVRVAPPEARTPETVTIARALDKVTAEITELRLPEDRTVVFGSLAITARHCKSTPPTEAPETYAFLQIDEIVGDTVDRRADEPASQRLFSGWMMASSPALNALEHPVYDVWVLDCETNTDTDGGD</sequence>
<name>A0A4R2PUT0_RHOSA</name>
<dbReference type="Proteomes" id="UP000295399">
    <property type="component" value="Unassembled WGS sequence"/>
</dbReference>
<accession>A0A4R2PUT0</accession>
<comment type="caution">
    <text evidence="1">The sequence shown here is derived from an EMBL/GenBank/DDBJ whole genome shotgun (WGS) entry which is preliminary data.</text>
</comment>
<evidence type="ECO:0000313" key="2">
    <source>
        <dbReference type="Proteomes" id="UP000295399"/>
    </source>
</evidence>
<reference evidence="1 2" key="1">
    <citation type="submission" date="2019-03" db="EMBL/GenBank/DDBJ databases">
        <title>Genomic Encyclopedia of Type Strains, Phase IV (KMG-IV): sequencing the most valuable type-strain genomes for metagenomic binning, comparative biology and taxonomic classification.</title>
        <authorList>
            <person name="Goeker M."/>
        </authorList>
    </citation>
    <scope>NUCLEOTIDE SEQUENCE [LARGE SCALE GENOMIC DNA]</scope>
    <source>
        <strain evidence="1 2">DSM 2132</strain>
    </source>
</reference>
<dbReference type="AlphaFoldDB" id="A0A4R2PUT0"/>
<proteinExistence type="predicted"/>
<dbReference type="OrthoDB" id="9810376at2"/>
<dbReference type="Pfam" id="PF09923">
    <property type="entry name" value="DUF2155"/>
    <property type="match status" value="1"/>
</dbReference>